<comment type="subcellular location">
    <subcellularLocation>
        <location evidence="1">Membrane</location>
        <topology evidence="1">Multi-pass membrane protein</topology>
    </subcellularLocation>
</comment>
<dbReference type="OrthoDB" id="2399539at2759"/>
<dbReference type="Gene3D" id="1.20.1250.20">
    <property type="entry name" value="MFS general substrate transporter like domains"/>
    <property type="match status" value="2"/>
</dbReference>
<reference evidence="10" key="1">
    <citation type="journal article" date="2021" name="J Fungi (Basel)">
        <title>Genomic and Metabolomic Analyses of the Marine Fungus Emericellopsis cladophorae: Insights into Saltwater Adaptability Mechanisms and Its Biosynthetic Potential.</title>
        <authorList>
            <person name="Goncalves M.F.M."/>
            <person name="Hilario S."/>
            <person name="Van de Peer Y."/>
            <person name="Esteves A.C."/>
            <person name="Alves A."/>
        </authorList>
    </citation>
    <scope>NUCLEOTIDE SEQUENCE</scope>
    <source>
        <strain evidence="10">MUM 19.33</strain>
    </source>
</reference>
<dbReference type="InterPro" id="IPR007219">
    <property type="entry name" value="XnlR_reg_dom"/>
</dbReference>
<evidence type="ECO:0000256" key="6">
    <source>
        <dbReference type="ARBA" id="ARBA00023242"/>
    </source>
</evidence>
<dbReference type="SMART" id="SM00066">
    <property type="entry name" value="GAL4"/>
    <property type="match status" value="1"/>
</dbReference>
<dbReference type="GO" id="GO:0006351">
    <property type="term" value="P:DNA-templated transcription"/>
    <property type="evidence" value="ECO:0007669"/>
    <property type="project" value="InterPro"/>
</dbReference>
<feature type="transmembrane region" description="Helical" evidence="8">
    <location>
        <begin position="134"/>
        <end position="153"/>
    </location>
</feature>
<dbReference type="PROSITE" id="PS00217">
    <property type="entry name" value="SUGAR_TRANSPORT_2"/>
    <property type="match status" value="1"/>
</dbReference>
<keyword evidence="4 8" id="KW-1133">Transmembrane helix</keyword>
<dbReference type="PROSITE" id="PS50048">
    <property type="entry name" value="ZN2_CY6_FUNGAL_2"/>
    <property type="match status" value="1"/>
</dbReference>
<dbReference type="InterPro" id="IPR001138">
    <property type="entry name" value="Zn2Cys6_DnaBD"/>
</dbReference>
<feature type="transmembrane region" description="Helical" evidence="8">
    <location>
        <begin position="105"/>
        <end position="122"/>
    </location>
</feature>
<name>A0A9P9Y1K2_9HYPO</name>
<feature type="domain" description="Zn(2)-C6 fungal-type" evidence="9">
    <location>
        <begin position="308"/>
        <end position="338"/>
    </location>
</feature>
<keyword evidence="11" id="KW-1185">Reference proteome</keyword>
<evidence type="ECO:0000256" key="3">
    <source>
        <dbReference type="ARBA" id="ARBA00022723"/>
    </source>
</evidence>
<organism evidence="10 11">
    <name type="scientific">Emericellopsis cladophorae</name>
    <dbReference type="NCBI Taxonomy" id="2686198"/>
    <lineage>
        <taxon>Eukaryota</taxon>
        <taxon>Fungi</taxon>
        <taxon>Dikarya</taxon>
        <taxon>Ascomycota</taxon>
        <taxon>Pezizomycotina</taxon>
        <taxon>Sordariomycetes</taxon>
        <taxon>Hypocreomycetidae</taxon>
        <taxon>Hypocreales</taxon>
        <taxon>Bionectriaceae</taxon>
        <taxon>Emericellopsis</taxon>
    </lineage>
</organism>
<evidence type="ECO:0000313" key="10">
    <source>
        <dbReference type="EMBL" id="KAI6781458.1"/>
    </source>
</evidence>
<dbReference type="GO" id="GO:0008270">
    <property type="term" value="F:zinc ion binding"/>
    <property type="evidence" value="ECO:0007669"/>
    <property type="project" value="InterPro"/>
</dbReference>
<dbReference type="GeneID" id="75827939"/>
<dbReference type="PROSITE" id="PS00463">
    <property type="entry name" value="ZN2_CY6_FUNGAL_1"/>
    <property type="match status" value="1"/>
</dbReference>
<dbReference type="GO" id="GO:0000981">
    <property type="term" value="F:DNA-binding transcription factor activity, RNA polymerase II-specific"/>
    <property type="evidence" value="ECO:0007669"/>
    <property type="project" value="InterPro"/>
</dbReference>
<dbReference type="AlphaFoldDB" id="A0A9P9Y1K2"/>
<dbReference type="EMBL" id="JAGIXG020000021">
    <property type="protein sequence ID" value="KAI6781458.1"/>
    <property type="molecule type" value="Genomic_DNA"/>
</dbReference>
<protein>
    <submittedName>
        <fullName evidence="10">C6 zinc finger domain-containing protein</fullName>
    </submittedName>
</protein>
<proteinExistence type="predicted"/>
<feature type="transmembrane region" description="Helical" evidence="8">
    <location>
        <begin position="75"/>
        <end position="93"/>
    </location>
</feature>
<accession>A0A9P9Y1K2</accession>
<keyword evidence="2 8" id="KW-0812">Transmembrane</keyword>
<dbReference type="SUPFAM" id="SSF57701">
    <property type="entry name" value="Zn2/Cys6 DNA-binding domain"/>
    <property type="match status" value="1"/>
</dbReference>
<dbReference type="Proteomes" id="UP001055219">
    <property type="component" value="Unassembled WGS sequence"/>
</dbReference>
<evidence type="ECO:0000313" key="11">
    <source>
        <dbReference type="Proteomes" id="UP001055219"/>
    </source>
</evidence>
<dbReference type="InterPro" id="IPR005828">
    <property type="entry name" value="MFS_sugar_transport-like"/>
</dbReference>
<keyword evidence="3" id="KW-0479">Metal-binding</keyword>
<dbReference type="GO" id="GO:0022857">
    <property type="term" value="F:transmembrane transporter activity"/>
    <property type="evidence" value="ECO:0007669"/>
    <property type="project" value="InterPro"/>
</dbReference>
<dbReference type="CDD" id="cd00067">
    <property type="entry name" value="GAL4"/>
    <property type="match status" value="1"/>
</dbReference>
<sequence length="908" mass="99383">MDWRWIRKCCAYEFDQGNIGGVLTFPAFRSTFGNDELSDEAVDEREGVVAGMLSAGGAGGAHIAAPLADFLGRKYAIAIMSAVFMLGAALQEVPLLDAMYAGRSLAGLPIGATSMLSLQFLAENSPKSIRGALTTSYSLMIIMALALAFWINYVPIGTPRALIARGKDEEGLKNLCKLRQLPAEHPYVQHGYNEIVAQTESEQSSARSFNYIAVFKSLACSATNRCRFLLSMLLFLLQKLTGIDAFNYFAPQTFTMIGVPADIVGIILPDSMNEACVHGMDAATASTSLQLPQAYKGASSRVTRSSLACLPCRSRHLKCDSRRPRCGRCVEAEKDCDYAQSRRGGLDRAALAERRKRLATAQAQNAGLPLGSAPDRDTGIRINIPQTICITNDPWAGPGLGFGRPDTSSPTPASSDLDGNAIESDALIHLYYSNFHSLHPFVPPRKHLIRLCQDESRWPSWKPLVATLRLVGHLYGSHEWSSALEANVLDCLSHSSQPDPILVQARLLFSMVLFWHGFMSGAKREMDMAAQGALEIGLFRREFAANHGDRDPVLQESWRRTWWMLYVADAYYAGTLGTTDLAVSDVEATVELPCEESEYESGDIPLSKTMDDFECREFEPETTCFSSFAYLIGATQCASLALLQTLGDATGGSSTQVHQAADAVMDGWLLLLPEHKRQLMNKAGEVDELMFQAHLMIHVTTVGIHRPLSDLKFNDIEDVSSCAREPARAKARADLINVHTVRVLRAVEAQIHLLTLPSRPFHHTPFTTCMVSEGTLALLSACNYLLKGKELAVARDQIRVTIGCLRSLGEVWPRTARNVTEIQTIARHVLGMERDFVGSHTTEGDQVPSLSGGGGQPSVKSSGTELSSNGQSSEPFVPDAASQWFSLDDLQPDFAWWPDGYEDDSTQS</sequence>
<evidence type="ECO:0000256" key="4">
    <source>
        <dbReference type="ARBA" id="ARBA00022989"/>
    </source>
</evidence>
<dbReference type="SUPFAM" id="SSF103473">
    <property type="entry name" value="MFS general substrate transporter"/>
    <property type="match status" value="1"/>
</dbReference>
<feature type="region of interest" description="Disordered" evidence="7">
    <location>
        <begin position="840"/>
        <end position="878"/>
    </location>
</feature>
<dbReference type="Pfam" id="PF04082">
    <property type="entry name" value="Fungal_trans"/>
    <property type="match status" value="1"/>
</dbReference>
<evidence type="ECO:0000256" key="8">
    <source>
        <dbReference type="SAM" id="Phobius"/>
    </source>
</evidence>
<dbReference type="InterPro" id="IPR005829">
    <property type="entry name" value="Sugar_transporter_CS"/>
</dbReference>
<evidence type="ECO:0000256" key="2">
    <source>
        <dbReference type="ARBA" id="ARBA00022692"/>
    </source>
</evidence>
<dbReference type="PANTHER" id="PTHR47431">
    <property type="entry name" value="ZN(II)2CYS6 TRANSCRIPTION FACTOR (EUROFUNG)-RELATED"/>
    <property type="match status" value="1"/>
</dbReference>
<dbReference type="PANTHER" id="PTHR47431:SF4">
    <property type="entry name" value="ZN(II)2CYS6 TRANSCRIPTION FACTOR (EUROFUNG)"/>
    <property type="match status" value="1"/>
</dbReference>
<evidence type="ECO:0000256" key="1">
    <source>
        <dbReference type="ARBA" id="ARBA00004141"/>
    </source>
</evidence>
<reference evidence="10" key="2">
    <citation type="submission" date="2022-07" db="EMBL/GenBank/DDBJ databases">
        <authorList>
            <person name="Goncalves M.F.M."/>
            <person name="Hilario S."/>
            <person name="Van De Peer Y."/>
            <person name="Esteves A.C."/>
            <person name="Alves A."/>
        </authorList>
    </citation>
    <scope>NUCLEOTIDE SEQUENCE</scope>
    <source>
        <strain evidence="10">MUM 19.33</strain>
    </source>
</reference>
<dbReference type="GO" id="GO:0016020">
    <property type="term" value="C:membrane"/>
    <property type="evidence" value="ECO:0007669"/>
    <property type="project" value="UniProtKB-SubCell"/>
</dbReference>
<dbReference type="Pfam" id="PF00083">
    <property type="entry name" value="Sugar_tr"/>
    <property type="match status" value="2"/>
</dbReference>
<keyword evidence="5 8" id="KW-0472">Membrane</keyword>
<dbReference type="InterPro" id="IPR036864">
    <property type="entry name" value="Zn2-C6_fun-type_DNA-bd_sf"/>
</dbReference>
<keyword evidence="6" id="KW-0539">Nucleus</keyword>
<gene>
    <name evidence="10" type="ORF">J7T54_001420</name>
</gene>
<dbReference type="Gene3D" id="4.10.240.10">
    <property type="entry name" value="Zn(2)-C6 fungal-type DNA-binding domain"/>
    <property type="match status" value="1"/>
</dbReference>
<comment type="caution">
    <text evidence="10">The sequence shown here is derived from an EMBL/GenBank/DDBJ whole genome shotgun (WGS) entry which is preliminary data.</text>
</comment>
<dbReference type="InterPro" id="IPR036259">
    <property type="entry name" value="MFS_trans_sf"/>
</dbReference>
<evidence type="ECO:0000259" key="9">
    <source>
        <dbReference type="PROSITE" id="PS50048"/>
    </source>
</evidence>
<feature type="compositionally biased region" description="Polar residues" evidence="7">
    <location>
        <begin position="858"/>
        <end position="874"/>
    </location>
</feature>
<dbReference type="CDD" id="cd12148">
    <property type="entry name" value="fungal_TF_MHR"/>
    <property type="match status" value="1"/>
</dbReference>
<evidence type="ECO:0000256" key="5">
    <source>
        <dbReference type="ARBA" id="ARBA00023136"/>
    </source>
</evidence>
<dbReference type="RefSeq" id="XP_051362314.1">
    <property type="nucleotide sequence ID" value="XM_051506296.1"/>
</dbReference>
<dbReference type="Pfam" id="PF00172">
    <property type="entry name" value="Zn_clus"/>
    <property type="match status" value="1"/>
</dbReference>
<evidence type="ECO:0000256" key="7">
    <source>
        <dbReference type="SAM" id="MobiDB-lite"/>
    </source>
</evidence>
<dbReference type="GO" id="GO:0003677">
    <property type="term" value="F:DNA binding"/>
    <property type="evidence" value="ECO:0007669"/>
    <property type="project" value="InterPro"/>
</dbReference>